<sequence>MALKIKTVLLLLLILLIPLSGMVEGFKVRMNPSYSLYKDGNRFNLIRKLPELDSLLDYDEAGANTKHDPTKKKPGNNGRNP</sequence>
<dbReference type="Proteomes" id="UP000811609">
    <property type="component" value="Chromosome 6"/>
</dbReference>
<evidence type="ECO:0000313" key="5">
    <source>
        <dbReference type="Proteomes" id="UP000811609"/>
    </source>
</evidence>
<reference evidence="3" key="1">
    <citation type="submission" date="2020-12" db="EMBL/GenBank/DDBJ databases">
        <title>WGS assembly of Carya illinoinensis cv. Pawnee.</title>
        <authorList>
            <person name="Platts A."/>
            <person name="Shu S."/>
            <person name="Wright S."/>
            <person name="Barry K."/>
            <person name="Edger P."/>
            <person name="Pires J.C."/>
            <person name="Schmutz J."/>
        </authorList>
    </citation>
    <scope>NUCLEOTIDE SEQUENCE</scope>
    <source>
        <tissue evidence="3">Leaf</tissue>
    </source>
</reference>
<dbReference type="EMBL" id="CM031830">
    <property type="protein sequence ID" value="KAG6707689.1"/>
    <property type="molecule type" value="Genomic_DNA"/>
</dbReference>
<gene>
    <name evidence="3" type="ORF">CIPAW_06G044900</name>
    <name evidence="4" type="ORF">I3842_06G044500</name>
</gene>
<dbReference type="PANTHER" id="PTHR34467">
    <property type="entry name" value="TRANSMEMBRANE PROTEIN"/>
    <property type="match status" value="1"/>
</dbReference>
<name>A0A8T1Q7S5_CARIL</name>
<evidence type="ECO:0000313" key="3">
    <source>
        <dbReference type="EMBL" id="KAG6650456.1"/>
    </source>
</evidence>
<evidence type="ECO:0000256" key="2">
    <source>
        <dbReference type="SAM" id="SignalP"/>
    </source>
</evidence>
<reference evidence="4" key="2">
    <citation type="submission" date="2021-01" db="EMBL/GenBank/DDBJ databases">
        <authorList>
            <person name="Lovell J.T."/>
            <person name="Bentley N."/>
            <person name="Bhattarai G."/>
            <person name="Jenkins J.W."/>
            <person name="Sreedasyam A."/>
            <person name="Alarcon Y."/>
            <person name="Bock C."/>
            <person name="Boston L."/>
            <person name="Carlson J."/>
            <person name="Cervantes K."/>
            <person name="Clermont K."/>
            <person name="Krom N."/>
            <person name="Kubenka K."/>
            <person name="Mamidi S."/>
            <person name="Mattison C."/>
            <person name="Monteros M."/>
            <person name="Pisani C."/>
            <person name="Plott C."/>
            <person name="Rajasekar S."/>
            <person name="Rhein H.S."/>
            <person name="Rohla C."/>
            <person name="Song M."/>
            <person name="Hilaire R.S."/>
            <person name="Shu S."/>
            <person name="Wells L."/>
            <person name="Wang X."/>
            <person name="Webber J."/>
            <person name="Heerema R.J."/>
            <person name="Klein P."/>
            <person name="Conner P."/>
            <person name="Grauke L."/>
            <person name="Grimwood J."/>
            <person name="Schmutz J."/>
            <person name="Randall J.J."/>
        </authorList>
    </citation>
    <scope>NUCLEOTIDE SEQUENCE</scope>
    <source>
        <tissue evidence="4">Leaf</tissue>
    </source>
</reference>
<dbReference type="AlphaFoldDB" id="A0A8T1Q7S5"/>
<protein>
    <submittedName>
        <fullName evidence="3">Uncharacterized protein</fullName>
    </submittedName>
</protein>
<proteinExistence type="predicted"/>
<comment type="caution">
    <text evidence="3">The sequence shown here is derived from an EMBL/GenBank/DDBJ whole genome shotgun (WGS) entry which is preliminary data.</text>
</comment>
<dbReference type="PANTHER" id="PTHR34467:SF7">
    <property type="entry name" value="TRANSMEMBRANE PROTEIN"/>
    <property type="match status" value="1"/>
</dbReference>
<feature type="chain" id="PRO_5035722793" evidence="2">
    <location>
        <begin position="26"/>
        <end position="81"/>
    </location>
</feature>
<dbReference type="OrthoDB" id="1681778at2759"/>
<feature type="signal peptide" evidence="2">
    <location>
        <begin position="1"/>
        <end position="25"/>
    </location>
</feature>
<keyword evidence="5" id="KW-1185">Reference proteome</keyword>
<dbReference type="EMBL" id="CM031814">
    <property type="protein sequence ID" value="KAG6650456.1"/>
    <property type="molecule type" value="Genomic_DNA"/>
</dbReference>
<organism evidence="3 5">
    <name type="scientific">Carya illinoinensis</name>
    <name type="common">Pecan</name>
    <dbReference type="NCBI Taxonomy" id="32201"/>
    <lineage>
        <taxon>Eukaryota</taxon>
        <taxon>Viridiplantae</taxon>
        <taxon>Streptophyta</taxon>
        <taxon>Embryophyta</taxon>
        <taxon>Tracheophyta</taxon>
        <taxon>Spermatophyta</taxon>
        <taxon>Magnoliopsida</taxon>
        <taxon>eudicotyledons</taxon>
        <taxon>Gunneridae</taxon>
        <taxon>Pentapetalae</taxon>
        <taxon>rosids</taxon>
        <taxon>fabids</taxon>
        <taxon>Fagales</taxon>
        <taxon>Juglandaceae</taxon>
        <taxon>Carya</taxon>
    </lineage>
</organism>
<feature type="region of interest" description="Disordered" evidence="1">
    <location>
        <begin position="60"/>
        <end position="81"/>
    </location>
</feature>
<accession>A0A8T1Q7S5</accession>
<keyword evidence="2" id="KW-0732">Signal</keyword>
<dbReference type="Proteomes" id="UP000811246">
    <property type="component" value="Chromosome 6"/>
</dbReference>
<evidence type="ECO:0000256" key="1">
    <source>
        <dbReference type="SAM" id="MobiDB-lite"/>
    </source>
</evidence>
<evidence type="ECO:0000313" key="4">
    <source>
        <dbReference type="EMBL" id="KAG6707689.1"/>
    </source>
</evidence>